<reference evidence="1" key="1">
    <citation type="submission" date="2016-10" db="EMBL/GenBank/DDBJ databases">
        <authorList>
            <person name="Varghese N."/>
        </authorList>
    </citation>
    <scope>NUCLEOTIDE SEQUENCE</scope>
</reference>
<evidence type="ECO:0000313" key="1">
    <source>
        <dbReference type="EMBL" id="ASF00428.1"/>
    </source>
</evidence>
<proteinExistence type="predicted"/>
<sequence>MSEQSYLTKPSGANARVDIAGVEGSLEFIVDNIDTEWCGSDDIKRILSGAIKILEGARQESRDSDENLIAG</sequence>
<accession>A0A218MMD4</accession>
<organism evidence="1">
    <name type="scientific">uncultured virus</name>
    <dbReference type="NCBI Taxonomy" id="340016"/>
    <lineage>
        <taxon>Viruses</taxon>
        <taxon>environmental samples</taxon>
    </lineage>
</organism>
<name>A0A218MMD4_9VIRU</name>
<protein>
    <submittedName>
        <fullName evidence="1">Uncharacterized protein</fullName>
    </submittedName>
</protein>
<reference evidence="1" key="2">
    <citation type="journal article" date="2017" name="Nat. Commun.">
        <title>Single-virus genomics reveals hidden cosmopolitan and abundant viruses.</title>
        <authorList>
            <person name="Martinez-Hernandez F."/>
            <person name="Fornas O."/>
            <person name="Lluesma Gomez M."/>
            <person name="Bolduc B."/>
            <person name="de la Cruz Pena M.J."/>
            <person name="Martinez J.M."/>
            <person name="Anton J."/>
            <person name="Gasol J.M."/>
            <person name="Rosselli R."/>
            <person name="Rodriguez-Valera F."/>
            <person name="Sullivan M.B."/>
            <person name="Acinas S.G."/>
            <person name="Martinez-Garcia M."/>
        </authorList>
    </citation>
    <scope>NUCLEOTIDE SEQUENCE</scope>
</reference>
<dbReference type="EMBL" id="KY052834">
    <property type="protein sequence ID" value="ASF00428.1"/>
    <property type="molecule type" value="Genomic_DNA"/>
</dbReference>